<reference evidence="1" key="1">
    <citation type="submission" date="2018-02" db="EMBL/GenBank/DDBJ databases">
        <title>Rhizophora mucronata_Transcriptome.</title>
        <authorList>
            <person name="Meera S.P."/>
            <person name="Sreeshan A."/>
            <person name="Augustine A."/>
        </authorList>
    </citation>
    <scope>NUCLEOTIDE SEQUENCE</scope>
    <source>
        <tissue evidence="1">Leaf</tissue>
    </source>
</reference>
<protein>
    <submittedName>
        <fullName evidence="1">Uncharacterized protein</fullName>
    </submittedName>
</protein>
<dbReference type="AlphaFoldDB" id="A0A2P2PIH6"/>
<dbReference type="EMBL" id="GGEC01073975">
    <property type="protein sequence ID" value="MBX54459.1"/>
    <property type="molecule type" value="Transcribed_RNA"/>
</dbReference>
<sequence length="42" mass="4657">MIIGLTHENKMQVILIHESLMQIPRSSIILGPGNDSISKEIV</sequence>
<organism evidence="1">
    <name type="scientific">Rhizophora mucronata</name>
    <name type="common">Asiatic mangrove</name>
    <dbReference type="NCBI Taxonomy" id="61149"/>
    <lineage>
        <taxon>Eukaryota</taxon>
        <taxon>Viridiplantae</taxon>
        <taxon>Streptophyta</taxon>
        <taxon>Embryophyta</taxon>
        <taxon>Tracheophyta</taxon>
        <taxon>Spermatophyta</taxon>
        <taxon>Magnoliopsida</taxon>
        <taxon>eudicotyledons</taxon>
        <taxon>Gunneridae</taxon>
        <taxon>Pentapetalae</taxon>
        <taxon>rosids</taxon>
        <taxon>fabids</taxon>
        <taxon>Malpighiales</taxon>
        <taxon>Rhizophoraceae</taxon>
        <taxon>Rhizophora</taxon>
    </lineage>
</organism>
<evidence type="ECO:0000313" key="1">
    <source>
        <dbReference type="EMBL" id="MBX54459.1"/>
    </source>
</evidence>
<proteinExistence type="predicted"/>
<name>A0A2P2PIH6_RHIMU</name>
<accession>A0A2P2PIH6</accession>